<accession>A0A1I6LF65</accession>
<evidence type="ECO:0000256" key="3">
    <source>
        <dbReference type="ARBA" id="ARBA00023027"/>
    </source>
</evidence>
<feature type="domain" description="Ketoreductase" evidence="4">
    <location>
        <begin position="11"/>
        <end position="197"/>
    </location>
</feature>
<keyword evidence="2" id="KW-0560">Oxidoreductase</keyword>
<name>A0A1I6LF65_9EURY</name>
<dbReference type="GO" id="GO:0016491">
    <property type="term" value="F:oxidoreductase activity"/>
    <property type="evidence" value="ECO:0007669"/>
    <property type="project" value="UniProtKB-KW"/>
</dbReference>
<dbReference type="OrthoDB" id="24596at2157"/>
<organism evidence="5 6">
    <name type="scientific">Halomicrobium zhouii</name>
    <dbReference type="NCBI Taxonomy" id="767519"/>
    <lineage>
        <taxon>Archaea</taxon>
        <taxon>Methanobacteriati</taxon>
        <taxon>Methanobacteriota</taxon>
        <taxon>Stenosarchaea group</taxon>
        <taxon>Halobacteria</taxon>
        <taxon>Halobacteriales</taxon>
        <taxon>Haloarculaceae</taxon>
        <taxon>Halomicrobium</taxon>
    </lineage>
</organism>
<evidence type="ECO:0000256" key="2">
    <source>
        <dbReference type="ARBA" id="ARBA00023002"/>
    </source>
</evidence>
<dbReference type="Proteomes" id="UP000199062">
    <property type="component" value="Unassembled WGS sequence"/>
</dbReference>
<comment type="similarity">
    <text evidence="1">Belongs to the short-chain dehydrogenases/reductases (SDR) family.</text>
</comment>
<dbReference type="PRINTS" id="PR00080">
    <property type="entry name" value="SDRFAMILY"/>
</dbReference>
<dbReference type="AlphaFoldDB" id="A0A1I6LF65"/>
<dbReference type="RefSeq" id="WP_089816918.1">
    <property type="nucleotide sequence ID" value="NZ_FOZK01000002.1"/>
</dbReference>
<dbReference type="CDD" id="cd05233">
    <property type="entry name" value="SDR_c"/>
    <property type="match status" value="1"/>
</dbReference>
<reference evidence="5 6" key="1">
    <citation type="submission" date="2016-10" db="EMBL/GenBank/DDBJ databases">
        <authorList>
            <person name="de Groot N.N."/>
        </authorList>
    </citation>
    <scope>NUCLEOTIDE SEQUENCE [LARGE SCALE GENOMIC DNA]</scope>
    <source>
        <strain evidence="5 6">CGMCC 1.10457</strain>
    </source>
</reference>
<keyword evidence="6" id="KW-1185">Reference proteome</keyword>
<dbReference type="FunFam" id="3.40.50.720:FF:000084">
    <property type="entry name" value="Short-chain dehydrogenase reductase"/>
    <property type="match status" value="1"/>
</dbReference>
<evidence type="ECO:0000259" key="4">
    <source>
        <dbReference type="SMART" id="SM00822"/>
    </source>
</evidence>
<evidence type="ECO:0000313" key="5">
    <source>
        <dbReference type="EMBL" id="SFS02076.1"/>
    </source>
</evidence>
<dbReference type="PRINTS" id="PR00081">
    <property type="entry name" value="GDHRDH"/>
</dbReference>
<proteinExistence type="inferred from homology"/>
<dbReference type="PANTHER" id="PTHR24321:SF8">
    <property type="entry name" value="ESTRADIOL 17-BETA-DEHYDROGENASE 8-RELATED"/>
    <property type="match status" value="1"/>
</dbReference>
<protein>
    <submittedName>
        <fullName evidence="5">NAD(P)-dependent dehydrogenase, short-chain alcohol dehydrogenase family</fullName>
    </submittedName>
</protein>
<gene>
    <name evidence="5" type="ORF">SAMN05216559_2594</name>
</gene>
<dbReference type="EMBL" id="FOZK01000002">
    <property type="protein sequence ID" value="SFS02076.1"/>
    <property type="molecule type" value="Genomic_DNA"/>
</dbReference>
<dbReference type="STRING" id="767519.SAMN05216559_2594"/>
<dbReference type="Pfam" id="PF13561">
    <property type="entry name" value="adh_short_C2"/>
    <property type="match status" value="1"/>
</dbReference>
<dbReference type="SMART" id="SM00822">
    <property type="entry name" value="PKS_KR"/>
    <property type="match status" value="1"/>
</dbReference>
<keyword evidence="3" id="KW-0520">NAD</keyword>
<sequence>MGDAAFDFDGETVIVTGGSSGIGRATAIAFGDAGATVVVADIREEPKDLDAEVATHELIRERGGTAEYVETDVSDSDDVESVVAAARELGGVDVMVNNAALFAGGGIRDLDVDDFDAMLRVNARGVMLGTQVAANDMLDRDEPGCVVNTASISSTYAQYGQVGYDATKGAVRMLTRGAALDLAETGVRVNAVAPGQIATEFLEGWTEEAQESVDSDGFLKDVPMGRAGTPADVAPAICYLASDAAGYTTGELLHVDGGWHVC</sequence>
<dbReference type="InterPro" id="IPR057326">
    <property type="entry name" value="KR_dom"/>
</dbReference>
<dbReference type="PANTHER" id="PTHR24321">
    <property type="entry name" value="DEHYDROGENASES, SHORT CHAIN"/>
    <property type="match status" value="1"/>
</dbReference>
<evidence type="ECO:0000313" key="6">
    <source>
        <dbReference type="Proteomes" id="UP000199062"/>
    </source>
</evidence>
<dbReference type="InterPro" id="IPR036291">
    <property type="entry name" value="NAD(P)-bd_dom_sf"/>
</dbReference>
<dbReference type="Gene3D" id="3.40.50.720">
    <property type="entry name" value="NAD(P)-binding Rossmann-like Domain"/>
    <property type="match status" value="1"/>
</dbReference>
<dbReference type="InterPro" id="IPR002347">
    <property type="entry name" value="SDR_fam"/>
</dbReference>
<evidence type="ECO:0000256" key="1">
    <source>
        <dbReference type="ARBA" id="ARBA00006484"/>
    </source>
</evidence>
<dbReference type="SUPFAM" id="SSF51735">
    <property type="entry name" value="NAD(P)-binding Rossmann-fold domains"/>
    <property type="match status" value="1"/>
</dbReference>
<dbReference type="NCBIfam" id="NF005559">
    <property type="entry name" value="PRK07231.1"/>
    <property type="match status" value="1"/>
</dbReference>